<evidence type="ECO:0000313" key="2">
    <source>
        <dbReference type="EMBL" id="UYP44626.1"/>
    </source>
</evidence>
<dbReference type="Pfam" id="PF00578">
    <property type="entry name" value="AhpC-TSA"/>
    <property type="match status" value="1"/>
</dbReference>
<accession>A0ABY6HQ03</accession>
<proteinExistence type="predicted"/>
<dbReference type="Gene3D" id="3.40.30.10">
    <property type="entry name" value="Glutaredoxin"/>
    <property type="match status" value="1"/>
</dbReference>
<keyword evidence="3" id="KW-1185">Reference proteome</keyword>
<protein>
    <recommendedName>
        <fullName evidence="1">Alkyl hydroperoxide reductase subunit C/ Thiol specific antioxidant domain-containing protein</fullName>
    </recommendedName>
</protein>
<organism evidence="2 3">
    <name type="scientific">Candidatus Lokiarchaeum ossiferum</name>
    <dbReference type="NCBI Taxonomy" id="2951803"/>
    <lineage>
        <taxon>Archaea</taxon>
        <taxon>Promethearchaeati</taxon>
        <taxon>Promethearchaeota</taxon>
        <taxon>Promethearchaeia</taxon>
        <taxon>Promethearchaeales</taxon>
        <taxon>Promethearchaeaceae</taxon>
        <taxon>Candidatus Lokiarchaeum</taxon>
    </lineage>
</organism>
<dbReference type="InterPro" id="IPR036249">
    <property type="entry name" value="Thioredoxin-like_sf"/>
</dbReference>
<feature type="domain" description="Alkyl hydroperoxide reductase subunit C/ Thiol specific antioxidant" evidence="1">
    <location>
        <begin position="2"/>
        <end position="76"/>
    </location>
</feature>
<dbReference type="Proteomes" id="UP001208689">
    <property type="component" value="Chromosome"/>
</dbReference>
<dbReference type="SUPFAM" id="SSF52833">
    <property type="entry name" value="Thioredoxin-like"/>
    <property type="match status" value="1"/>
</dbReference>
<evidence type="ECO:0000259" key="1">
    <source>
        <dbReference type="Pfam" id="PF00578"/>
    </source>
</evidence>
<evidence type="ECO:0000313" key="3">
    <source>
        <dbReference type="Proteomes" id="UP001208689"/>
    </source>
</evidence>
<dbReference type="InterPro" id="IPR000866">
    <property type="entry name" value="AhpC/TSA"/>
</dbReference>
<sequence>MAYEKFRALNTEIVPILVDKLTNAQKMEEKYAKGKFPILYDETNQVAKKLNQEIKIWRLGRMPGMLIVDKQGIIQYAYYSDSMHDIPKNADVLELLASLEKK</sequence>
<reference evidence="2" key="1">
    <citation type="submission" date="2022-09" db="EMBL/GenBank/DDBJ databases">
        <title>Actin cytoskeleton and complex cell architecture in an #Asgard archaeon.</title>
        <authorList>
            <person name="Ponce Toledo R.I."/>
            <person name="Schleper C."/>
            <person name="Rodrigues Oliveira T."/>
            <person name="Wollweber F."/>
            <person name="Xu J."/>
            <person name="Rittmann S."/>
            <person name="Klingl A."/>
            <person name="Pilhofer M."/>
        </authorList>
    </citation>
    <scope>NUCLEOTIDE SEQUENCE</scope>
    <source>
        <strain evidence="2">B-35</strain>
    </source>
</reference>
<gene>
    <name evidence="2" type="ORF">NEF87_000911</name>
</gene>
<dbReference type="EMBL" id="CP104013">
    <property type="protein sequence ID" value="UYP44626.1"/>
    <property type="molecule type" value="Genomic_DNA"/>
</dbReference>
<name>A0ABY6HQ03_9ARCH</name>